<reference evidence="1" key="1">
    <citation type="submission" date="2021-01" db="EMBL/GenBank/DDBJ databases">
        <title>Figuring out RNA genome size: A New Fig closterovirus with the largest plant RNA virus sequence.</title>
        <authorList>
            <person name="Debat H."/>
            <person name="Bejerman N."/>
        </authorList>
    </citation>
    <scope>NUCLEOTIDE SEQUENCE</scope>
    <source>
        <strain evidence="1">Figclos</strain>
    </source>
</reference>
<proteinExistence type="predicted"/>
<organism evidence="1">
    <name type="scientific">Fig closterovirus 2</name>
    <dbReference type="NCBI Taxonomy" id="2809011"/>
    <lineage>
        <taxon>Viruses</taxon>
        <taxon>Riboviria</taxon>
        <taxon>Orthornavirae</taxon>
        <taxon>Kitrinoviricota</taxon>
        <taxon>Alsuviricetes</taxon>
        <taxon>Martellivirales</taxon>
        <taxon>Closteroviridae</taxon>
        <taxon>Closterovirus</taxon>
    </lineage>
</organism>
<dbReference type="InterPro" id="IPR037176">
    <property type="entry name" value="Osmotin/thaumatin-like_sf"/>
</dbReference>
<dbReference type="EMBL" id="MW489856">
    <property type="protein sequence ID" value="QSQ86327.1"/>
    <property type="molecule type" value="Genomic_RNA"/>
</dbReference>
<name>A0A8A0Y1J1_9CLOS</name>
<protein>
    <submittedName>
        <fullName evidence="1">p26</fullName>
    </submittedName>
</protein>
<evidence type="ECO:0000313" key="1">
    <source>
        <dbReference type="EMBL" id="QSQ86327.1"/>
    </source>
</evidence>
<accession>A0A8A0Y1J1</accession>
<sequence>MMSKTLRIRSPICLRMATFLQVLVYAMRVDSTPSYVIKMKGNSTEVGSSYGIPCYTCEEVEYIAVYNVPHDARRLVLVNDKKDCNSATTTLIESTSRGNILYYDISLVDGVTCLPTELYEETQLIYEFPRCDAWSLCSDSVCASECSIHHDVHECEVEKPYTSHWEQKLRSSCLGENARVYTSAYDDSRGLLKTNVSYVKYVMRVITNQKEKDDMSGSPRDNLRLYINLYQLWIHFFVYVKLLTCSA</sequence>
<dbReference type="SUPFAM" id="SSF49870">
    <property type="entry name" value="Osmotin, thaumatin-like protein"/>
    <property type="match status" value="1"/>
</dbReference>